<protein>
    <submittedName>
        <fullName evidence="2">Uncharacterized protein</fullName>
    </submittedName>
</protein>
<reference evidence="2" key="1">
    <citation type="journal article" date="2021" name="bioRxiv">
        <title>Whole Genome Assembly and Annotation of Northern Wild Rice, Zizania palustris L., Supports a Whole Genome Duplication in the Zizania Genus.</title>
        <authorList>
            <person name="Haas M."/>
            <person name="Kono T."/>
            <person name="Macchietto M."/>
            <person name="Millas R."/>
            <person name="McGilp L."/>
            <person name="Shao M."/>
            <person name="Duquette J."/>
            <person name="Hirsch C.N."/>
            <person name="Kimball J."/>
        </authorList>
    </citation>
    <scope>NUCLEOTIDE SEQUENCE</scope>
    <source>
        <tissue evidence="2">Fresh leaf tissue</tissue>
    </source>
</reference>
<name>A0A8J5WG13_ZIZPA</name>
<dbReference type="Proteomes" id="UP000729402">
    <property type="component" value="Unassembled WGS sequence"/>
</dbReference>
<sequence length="149" mass="15959">MALRGQFPSATPTPTEVPVAPVPDVSMPPVEPLVSDTPLHAPPPAIAIPPPAATLVALVPIITAPSPSGLSRDNAPAPHPVLPIPPDVRFVATPMPEYVIIDDDEEEDNDDHSSINYDDIMVDDEQDGADMDDEEEDPEEIEPMTDDEE</sequence>
<feature type="compositionally biased region" description="Acidic residues" evidence="1">
    <location>
        <begin position="120"/>
        <end position="149"/>
    </location>
</feature>
<comment type="caution">
    <text evidence="2">The sequence shown here is derived from an EMBL/GenBank/DDBJ whole genome shotgun (WGS) entry which is preliminary data.</text>
</comment>
<reference evidence="2" key="2">
    <citation type="submission" date="2021-02" db="EMBL/GenBank/DDBJ databases">
        <authorList>
            <person name="Kimball J.A."/>
            <person name="Haas M.W."/>
            <person name="Macchietto M."/>
            <person name="Kono T."/>
            <person name="Duquette J."/>
            <person name="Shao M."/>
        </authorList>
    </citation>
    <scope>NUCLEOTIDE SEQUENCE</scope>
    <source>
        <tissue evidence="2">Fresh leaf tissue</tissue>
    </source>
</reference>
<accession>A0A8J5WG13</accession>
<evidence type="ECO:0000256" key="1">
    <source>
        <dbReference type="SAM" id="MobiDB-lite"/>
    </source>
</evidence>
<evidence type="ECO:0000313" key="3">
    <source>
        <dbReference type="Proteomes" id="UP000729402"/>
    </source>
</evidence>
<feature type="region of interest" description="Disordered" evidence="1">
    <location>
        <begin position="64"/>
        <end position="85"/>
    </location>
</feature>
<feature type="compositionally biased region" description="Low complexity" evidence="1">
    <location>
        <begin position="8"/>
        <end position="22"/>
    </location>
</feature>
<dbReference type="EMBL" id="JAAALK010000081">
    <property type="protein sequence ID" value="KAG8090863.1"/>
    <property type="molecule type" value="Genomic_DNA"/>
</dbReference>
<proteinExistence type="predicted"/>
<evidence type="ECO:0000313" key="2">
    <source>
        <dbReference type="EMBL" id="KAG8090863.1"/>
    </source>
</evidence>
<organism evidence="2 3">
    <name type="scientific">Zizania palustris</name>
    <name type="common">Northern wild rice</name>
    <dbReference type="NCBI Taxonomy" id="103762"/>
    <lineage>
        <taxon>Eukaryota</taxon>
        <taxon>Viridiplantae</taxon>
        <taxon>Streptophyta</taxon>
        <taxon>Embryophyta</taxon>
        <taxon>Tracheophyta</taxon>
        <taxon>Spermatophyta</taxon>
        <taxon>Magnoliopsida</taxon>
        <taxon>Liliopsida</taxon>
        <taxon>Poales</taxon>
        <taxon>Poaceae</taxon>
        <taxon>BOP clade</taxon>
        <taxon>Oryzoideae</taxon>
        <taxon>Oryzeae</taxon>
        <taxon>Zizaniinae</taxon>
        <taxon>Zizania</taxon>
    </lineage>
</organism>
<dbReference type="AlphaFoldDB" id="A0A8J5WG13"/>
<keyword evidence="3" id="KW-1185">Reference proteome</keyword>
<feature type="compositionally biased region" description="Acidic residues" evidence="1">
    <location>
        <begin position="101"/>
        <end position="110"/>
    </location>
</feature>
<feature type="region of interest" description="Disordered" evidence="1">
    <location>
        <begin position="101"/>
        <end position="149"/>
    </location>
</feature>
<gene>
    <name evidence="2" type="ORF">GUJ93_ZPchr0011g28642</name>
</gene>
<feature type="region of interest" description="Disordered" evidence="1">
    <location>
        <begin position="1"/>
        <end position="22"/>
    </location>
</feature>